<organism evidence="6 7">
    <name type="scientific">Mesonia sediminis</name>
    <dbReference type="NCBI Taxonomy" id="1703946"/>
    <lineage>
        <taxon>Bacteria</taxon>
        <taxon>Pseudomonadati</taxon>
        <taxon>Bacteroidota</taxon>
        <taxon>Flavobacteriia</taxon>
        <taxon>Flavobacteriales</taxon>
        <taxon>Flavobacteriaceae</taxon>
        <taxon>Mesonia</taxon>
    </lineage>
</organism>
<keyword evidence="4" id="KW-0378">Hydrolase</keyword>
<dbReference type="Pfam" id="PF00719">
    <property type="entry name" value="Pyrophosphatase"/>
    <property type="match status" value="1"/>
</dbReference>
<evidence type="ECO:0000256" key="1">
    <source>
        <dbReference type="ARBA" id="ARBA00001946"/>
    </source>
</evidence>
<dbReference type="SUPFAM" id="SSF50324">
    <property type="entry name" value="Inorganic pyrophosphatase"/>
    <property type="match status" value="1"/>
</dbReference>
<dbReference type="Gene3D" id="3.90.80.10">
    <property type="entry name" value="Inorganic pyrophosphatase"/>
    <property type="match status" value="1"/>
</dbReference>
<dbReference type="InterPro" id="IPR008162">
    <property type="entry name" value="Pyrophosphatase"/>
</dbReference>
<evidence type="ECO:0000256" key="4">
    <source>
        <dbReference type="ARBA" id="ARBA00022801"/>
    </source>
</evidence>
<keyword evidence="5" id="KW-0460">Magnesium</keyword>
<dbReference type="InterPro" id="IPR036649">
    <property type="entry name" value="Pyrophosphatase_sf"/>
</dbReference>
<evidence type="ECO:0000256" key="2">
    <source>
        <dbReference type="ARBA" id="ARBA00012146"/>
    </source>
</evidence>
<comment type="caution">
    <text evidence="6">The sequence shown here is derived from an EMBL/GenBank/DDBJ whole genome shotgun (WGS) entry which is preliminary data.</text>
</comment>
<proteinExistence type="predicted"/>
<dbReference type="EMBL" id="JBHULZ010000008">
    <property type="protein sequence ID" value="MFD2696736.1"/>
    <property type="molecule type" value="Genomic_DNA"/>
</dbReference>
<dbReference type="EC" id="3.6.1.1" evidence="2"/>
<evidence type="ECO:0000313" key="7">
    <source>
        <dbReference type="Proteomes" id="UP001597357"/>
    </source>
</evidence>
<evidence type="ECO:0000313" key="6">
    <source>
        <dbReference type="EMBL" id="MFD2696736.1"/>
    </source>
</evidence>
<accession>A0ABW5SAK7</accession>
<name>A0ABW5SAK7_9FLAO</name>
<evidence type="ECO:0000256" key="5">
    <source>
        <dbReference type="ARBA" id="ARBA00022842"/>
    </source>
</evidence>
<keyword evidence="7" id="KW-1185">Reference proteome</keyword>
<reference evidence="7" key="1">
    <citation type="journal article" date="2019" name="Int. J. Syst. Evol. Microbiol.">
        <title>The Global Catalogue of Microorganisms (GCM) 10K type strain sequencing project: providing services to taxonomists for standard genome sequencing and annotation.</title>
        <authorList>
            <consortium name="The Broad Institute Genomics Platform"/>
            <consortium name="The Broad Institute Genome Sequencing Center for Infectious Disease"/>
            <person name="Wu L."/>
            <person name="Ma J."/>
        </authorList>
    </citation>
    <scope>NUCLEOTIDE SEQUENCE [LARGE SCALE GENOMIC DNA]</scope>
    <source>
        <strain evidence="7">KCTC 42255</strain>
    </source>
</reference>
<comment type="cofactor">
    <cofactor evidence="1">
        <name>Mg(2+)</name>
        <dbReference type="ChEBI" id="CHEBI:18420"/>
    </cofactor>
</comment>
<sequence>MSSCKQGEPATTNLYEQNSFKNGQLQSIISTTAGSLIKNTYQIKDKRFLPDTSFLKQGKIKYLALPFSIGFIPSTQIELGKSNRPLEVLLVNTDAKQAQTVGVKLLALLKVATQDTITYKLVGIDSGKSQAWSPFENFEELAANHPDIIKTINRYFEDYRLGPYQKVLSWQDEQAALKFVKAHQVN</sequence>
<keyword evidence="3" id="KW-0479">Metal-binding</keyword>
<dbReference type="Proteomes" id="UP001597357">
    <property type="component" value="Unassembled WGS sequence"/>
</dbReference>
<evidence type="ECO:0000256" key="3">
    <source>
        <dbReference type="ARBA" id="ARBA00022723"/>
    </source>
</evidence>
<gene>
    <name evidence="6" type="ORF">ACFSQ0_01925</name>
</gene>
<protein>
    <recommendedName>
        <fullName evidence="2">inorganic diphosphatase</fullName>
        <ecNumber evidence="2">3.6.1.1</ecNumber>
    </recommendedName>
</protein>